<accession>A0A7R9MQM0</accession>
<feature type="region of interest" description="Disordered" evidence="1">
    <location>
        <begin position="1"/>
        <end position="21"/>
    </location>
</feature>
<dbReference type="EMBL" id="OC955437">
    <property type="protein sequence ID" value="CAD7664732.1"/>
    <property type="molecule type" value="Genomic_DNA"/>
</dbReference>
<evidence type="ECO:0000313" key="3">
    <source>
        <dbReference type="Proteomes" id="UP000728032"/>
    </source>
</evidence>
<evidence type="ECO:0000256" key="1">
    <source>
        <dbReference type="SAM" id="MobiDB-lite"/>
    </source>
</evidence>
<evidence type="ECO:0000313" key="2">
    <source>
        <dbReference type="EMBL" id="CAD7664732.1"/>
    </source>
</evidence>
<gene>
    <name evidence="2" type="ORF">ONB1V03_LOCUS21290</name>
</gene>
<name>A0A7R9MQM0_9ACAR</name>
<dbReference type="Proteomes" id="UP000728032">
    <property type="component" value="Unassembled WGS sequence"/>
</dbReference>
<sequence>MRREERLRRRGGRTRMPQRERVRRRLPVRERRVCRRMARVRRTRRLRRLERRVLVREERRERSSAFPPKRHLESVMRPRVRFARRRRHLSAVRTLEGRQLDSRFGRSAQKRFLGAN</sequence>
<protein>
    <submittedName>
        <fullName evidence="2">Uncharacterized protein</fullName>
    </submittedName>
</protein>
<keyword evidence="3" id="KW-1185">Reference proteome</keyword>
<organism evidence="2">
    <name type="scientific">Oppiella nova</name>
    <dbReference type="NCBI Taxonomy" id="334625"/>
    <lineage>
        <taxon>Eukaryota</taxon>
        <taxon>Metazoa</taxon>
        <taxon>Ecdysozoa</taxon>
        <taxon>Arthropoda</taxon>
        <taxon>Chelicerata</taxon>
        <taxon>Arachnida</taxon>
        <taxon>Acari</taxon>
        <taxon>Acariformes</taxon>
        <taxon>Sarcoptiformes</taxon>
        <taxon>Oribatida</taxon>
        <taxon>Brachypylina</taxon>
        <taxon>Oppioidea</taxon>
        <taxon>Oppiidae</taxon>
        <taxon>Oppiella</taxon>
    </lineage>
</organism>
<proteinExistence type="predicted"/>
<dbReference type="EMBL" id="CAJPVJ010040612">
    <property type="protein sequence ID" value="CAG2181869.1"/>
    <property type="molecule type" value="Genomic_DNA"/>
</dbReference>
<reference evidence="2" key="1">
    <citation type="submission" date="2020-11" db="EMBL/GenBank/DDBJ databases">
        <authorList>
            <person name="Tran Van P."/>
        </authorList>
    </citation>
    <scope>NUCLEOTIDE SEQUENCE</scope>
</reference>
<dbReference type="AlphaFoldDB" id="A0A7R9MQM0"/>